<dbReference type="Proteomes" id="UP000481417">
    <property type="component" value="Unassembled WGS sequence"/>
</dbReference>
<dbReference type="AlphaFoldDB" id="A0A6L6HS02"/>
<dbReference type="EMBL" id="WMBT01000007">
    <property type="protein sequence ID" value="MTE01111.1"/>
    <property type="molecule type" value="Genomic_DNA"/>
</dbReference>
<reference evidence="1 2" key="1">
    <citation type="submission" date="2019-11" db="EMBL/GenBank/DDBJ databases">
        <authorList>
            <person name="Lang L."/>
        </authorList>
    </citation>
    <scope>NUCLEOTIDE SEQUENCE [LARGE SCALE GENOMIC DNA]</scope>
    <source>
        <strain evidence="1 2">YIM 132242</strain>
    </source>
</reference>
<protein>
    <submittedName>
        <fullName evidence="1">Uncharacterized protein</fullName>
    </submittedName>
</protein>
<evidence type="ECO:0000313" key="1">
    <source>
        <dbReference type="EMBL" id="MTE01111.1"/>
    </source>
</evidence>
<gene>
    <name evidence="1" type="ORF">GIY56_12475</name>
</gene>
<name>A0A6L6HS02_9RHOB</name>
<dbReference type="RefSeq" id="WP_154765176.1">
    <property type="nucleotide sequence ID" value="NZ_WMBT01000007.1"/>
</dbReference>
<accession>A0A6L6HS02</accession>
<sequence length="93" mass="10022">MKDFPSIVGRILQDQQIRHPAPFGKIPAAPFKGDAVLFERGAEKVHCRGVRDLPTEEAAAVAPVFLDMKALLAVVHRECRGFATAVNGLQASA</sequence>
<evidence type="ECO:0000313" key="2">
    <source>
        <dbReference type="Proteomes" id="UP000481417"/>
    </source>
</evidence>
<organism evidence="1 2">
    <name type="scientific">Paracoccus lichenicola</name>
    <dbReference type="NCBI Taxonomy" id="2665644"/>
    <lineage>
        <taxon>Bacteria</taxon>
        <taxon>Pseudomonadati</taxon>
        <taxon>Pseudomonadota</taxon>
        <taxon>Alphaproteobacteria</taxon>
        <taxon>Rhodobacterales</taxon>
        <taxon>Paracoccaceae</taxon>
        <taxon>Paracoccus</taxon>
    </lineage>
</organism>
<keyword evidence="2" id="KW-1185">Reference proteome</keyword>
<proteinExistence type="predicted"/>
<comment type="caution">
    <text evidence="1">The sequence shown here is derived from an EMBL/GenBank/DDBJ whole genome shotgun (WGS) entry which is preliminary data.</text>
</comment>